<evidence type="ECO:0000256" key="1">
    <source>
        <dbReference type="SAM" id="MobiDB-lite"/>
    </source>
</evidence>
<dbReference type="OrthoDB" id="2282350at2"/>
<dbReference type="EMBL" id="POTY01000578">
    <property type="protein sequence ID" value="PZG01819.1"/>
    <property type="molecule type" value="Genomic_DNA"/>
</dbReference>
<dbReference type="AlphaFoldDB" id="A0A2W2DD63"/>
<reference evidence="3 4" key="1">
    <citation type="submission" date="2018-01" db="EMBL/GenBank/DDBJ databases">
        <title>Draft genome sequence of Jishengella sp. NA12.</title>
        <authorList>
            <person name="Sahin N."/>
            <person name="Ay H."/>
            <person name="Saygin H."/>
        </authorList>
    </citation>
    <scope>NUCLEOTIDE SEQUENCE [LARGE SCALE GENOMIC DNA]</scope>
    <source>
        <strain evidence="3 4">NA12</strain>
    </source>
</reference>
<feature type="non-terminal residue" evidence="3">
    <location>
        <position position="1"/>
    </location>
</feature>
<feature type="domain" description="Mucin binding" evidence="2">
    <location>
        <begin position="27"/>
        <end position="100"/>
    </location>
</feature>
<dbReference type="Proteomes" id="UP000248924">
    <property type="component" value="Unassembled WGS sequence"/>
</dbReference>
<protein>
    <recommendedName>
        <fullName evidence="2">Mucin binding domain-containing protein</fullName>
    </recommendedName>
</protein>
<gene>
    <name evidence="3" type="ORF">C1I95_34515</name>
</gene>
<name>A0A2W2DD63_9ACTN</name>
<evidence type="ECO:0000313" key="4">
    <source>
        <dbReference type="Proteomes" id="UP000248924"/>
    </source>
</evidence>
<feature type="non-terminal residue" evidence="3">
    <location>
        <position position="145"/>
    </location>
</feature>
<dbReference type="Gene3D" id="3.10.20.470">
    <property type="match status" value="1"/>
</dbReference>
<dbReference type="Pfam" id="PF17965">
    <property type="entry name" value="MucBP_2"/>
    <property type="match status" value="1"/>
</dbReference>
<sequence>VTEVEAASVTSHDKPHLIAITYTAKSQTATVAFVDVTSGKTLPTTVVTGAYGTTNGYSPVSQIAAYEQLGYRLVSNNVPTTGIIFDQDDVIKSYTVKLAHQMTTVTPTKPGQPGQPVDSAHPEGPKYPAGTGLKDLTTSVQRVIT</sequence>
<comment type="caution">
    <text evidence="3">The sequence shown here is derived from an EMBL/GenBank/DDBJ whole genome shotgun (WGS) entry which is preliminary data.</text>
</comment>
<organism evidence="3 4">
    <name type="scientific">Micromonospora craterilacus</name>
    <dbReference type="NCBI Taxonomy" id="1655439"/>
    <lineage>
        <taxon>Bacteria</taxon>
        <taxon>Bacillati</taxon>
        <taxon>Actinomycetota</taxon>
        <taxon>Actinomycetes</taxon>
        <taxon>Micromonosporales</taxon>
        <taxon>Micromonosporaceae</taxon>
        <taxon>Micromonospora</taxon>
    </lineage>
</organism>
<keyword evidence="4" id="KW-1185">Reference proteome</keyword>
<evidence type="ECO:0000313" key="3">
    <source>
        <dbReference type="EMBL" id="PZG01819.1"/>
    </source>
</evidence>
<evidence type="ECO:0000259" key="2">
    <source>
        <dbReference type="Pfam" id="PF17965"/>
    </source>
</evidence>
<feature type="region of interest" description="Disordered" evidence="1">
    <location>
        <begin position="105"/>
        <end position="133"/>
    </location>
</feature>
<accession>A0A2W2DD63</accession>
<dbReference type="InterPro" id="IPR041558">
    <property type="entry name" value="MucBP_2"/>
</dbReference>
<proteinExistence type="predicted"/>